<proteinExistence type="predicted"/>
<keyword evidence="3" id="KW-1185">Reference proteome</keyword>
<sequence length="141" mass="14817">MALLHIILARLAVFAMLVSALAPAGFMPSWGENGFVISICSPGAAATATITADDPIYAKIAELERRMKSDAPDNDNTHEEAMPDCAFAGAGALALIGDDWPNLTTIFPKVLHSAGRKNLSAFLSETLLPPSTGPPLFSHLS</sequence>
<keyword evidence="1" id="KW-0732">Signal</keyword>
<evidence type="ECO:0000313" key="3">
    <source>
        <dbReference type="Proteomes" id="UP001302429"/>
    </source>
</evidence>
<feature type="signal peptide" evidence="1">
    <location>
        <begin position="1"/>
        <end position="24"/>
    </location>
</feature>
<dbReference type="AlphaFoldDB" id="A0AA97F6K2"/>
<protein>
    <submittedName>
        <fullName evidence="2">Uncharacterized protein</fullName>
    </submittedName>
</protein>
<accession>A0AA97F6K2</accession>
<dbReference type="Proteomes" id="UP001302429">
    <property type="component" value="Chromosome"/>
</dbReference>
<reference evidence="2 3" key="1">
    <citation type="submission" date="2023-10" db="EMBL/GenBank/DDBJ databases">
        <title>Complete genome sequence of a Sphingomonadaceae bacterium.</title>
        <authorList>
            <person name="Yan C."/>
        </authorList>
    </citation>
    <scope>NUCLEOTIDE SEQUENCE [LARGE SCALE GENOMIC DNA]</scope>
    <source>
        <strain evidence="2 3">SCSIO 66989</strain>
    </source>
</reference>
<organism evidence="2 3">
    <name type="scientific">Alterisphingorhabdus coralli</name>
    <dbReference type="NCBI Taxonomy" id="3071408"/>
    <lineage>
        <taxon>Bacteria</taxon>
        <taxon>Pseudomonadati</taxon>
        <taxon>Pseudomonadota</taxon>
        <taxon>Alphaproteobacteria</taxon>
        <taxon>Sphingomonadales</taxon>
        <taxon>Sphingomonadaceae</taxon>
        <taxon>Alterisphingorhabdus (ex Yan et al. 2024)</taxon>
    </lineage>
</organism>
<dbReference type="KEGG" id="acoa:RB602_11100"/>
<name>A0AA97F6K2_9SPHN</name>
<evidence type="ECO:0000313" key="2">
    <source>
        <dbReference type="EMBL" id="WOE74391.1"/>
    </source>
</evidence>
<gene>
    <name evidence="2" type="ORF">RB602_11100</name>
</gene>
<dbReference type="EMBL" id="CP136594">
    <property type="protein sequence ID" value="WOE74391.1"/>
    <property type="molecule type" value="Genomic_DNA"/>
</dbReference>
<dbReference type="RefSeq" id="WP_317080638.1">
    <property type="nucleotide sequence ID" value="NZ_CP136594.1"/>
</dbReference>
<evidence type="ECO:0000256" key="1">
    <source>
        <dbReference type="SAM" id="SignalP"/>
    </source>
</evidence>
<feature type="chain" id="PRO_5041641750" evidence="1">
    <location>
        <begin position="25"/>
        <end position="141"/>
    </location>
</feature>